<evidence type="ECO:0000313" key="2">
    <source>
        <dbReference type="Proteomes" id="UP001552299"/>
    </source>
</evidence>
<dbReference type="EMBL" id="JANQDX010000011">
    <property type="protein sequence ID" value="KAL0916186.1"/>
    <property type="molecule type" value="Genomic_DNA"/>
</dbReference>
<proteinExistence type="predicted"/>
<evidence type="ECO:0000313" key="1">
    <source>
        <dbReference type="EMBL" id="KAL0916186.1"/>
    </source>
</evidence>
<organism evidence="1 2">
    <name type="scientific">Dendrobium thyrsiflorum</name>
    <name type="common">Pinecone-like raceme dendrobium</name>
    <name type="synonym">Orchid</name>
    <dbReference type="NCBI Taxonomy" id="117978"/>
    <lineage>
        <taxon>Eukaryota</taxon>
        <taxon>Viridiplantae</taxon>
        <taxon>Streptophyta</taxon>
        <taxon>Embryophyta</taxon>
        <taxon>Tracheophyta</taxon>
        <taxon>Spermatophyta</taxon>
        <taxon>Magnoliopsida</taxon>
        <taxon>Liliopsida</taxon>
        <taxon>Asparagales</taxon>
        <taxon>Orchidaceae</taxon>
        <taxon>Epidendroideae</taxon>
        <taxon>Malaxideae</taxon>
        <taxon>Dendrobiinae</taxon>
        <taxon>Dendrobium</taxon>
    </lineage>
</organism>
<protein>
    <submittedName>
        <fullName evidence="1">Uncharacterized protein</fullName>
    </submittedName>
</protein>
<comment type="caution">
    <text evidence="1">The sequence shown here is derived from an EMBL/GenBank/DDBJ whole genome shotgun (WGS) entry which is preliminary data.</text>
</comment>
<accession>A0ABD0UTX6</accession>
<reference evidence="1 2" key="1">
    <citation type="journal article" date="2024" name="Plant Biotechnol. J.">
        <title>Dendrobium thyrsiflorum genome and its molecular insights into genes involved in important horticultural traits.</title>
        <authorList>
            <person name="Chen B."/>
            <person name="Wang J.Y."/>
            <person name="Zheng P.J."/>
            <person name="Li K.L."/>
            <person name="Liang Y.M."/>
            <person name="Chen X.F."/>
            <person name="Zhang C."/>
            <person name="Zhao X."/>
            <person name="He X."/>
            <person name="Zhang G.Q."/>
            <person name="Liu Z.J."/>
            <person name="Xu Q."/>
        </authorList>
    </citation>
    <scope>NUCLEOTIDE SEQUENCE [LARGE SCALE GENOMIC DNA]</scope>
    <source>
        <strain evidence="1">GZMU011</strain>
    </source>
</reference>
<sequence length="88" mass="10149">MASFTYLFNYPRDLEKGKLFGGFKNPVYRCYKGFWSTCEARAPATLEGAVVYRFECGWEFFEKCLKYHIITGRSNAHSINGAHFDSLS</sequence>
<dbReference type="AlphaFoldDB" id="A0ABD0UTX6"/>
<keyword evidence="2" id="KW-1185">Reference proteome</keyword>
<dbReference type="Proteomes" id="UP001552299">
    <property type="component" value="Unassembled WGS sequence"/>
</dbReference>
<gene>
    <name evidence="1" type="ORF">M5K25_013677</name>
</gene>
<name>A0ABD0UTX6_DENTH</name>